<gene>
    <name evidence="1" type="ORF">TUM18999_15630</name>
    <name evidence="2" type="ORF">TUM20286_11680</name>
</gene>
<dbReference type="KEGG" id="ptw:TUM18999_15630"/>
<reference evidence="1 3" key="1">
    <citation type="submission" date="2020-05" db="EMBL/GenBank/DDBJ databases">
        <title>Characterization of novel class B3 metallo-beta-lactamase from novel Pseudomonas species.</title>
        <authorList>
            <person name="Yamada K."/>
            <person name="Aoki K."/>
            <person name="Ishii Y."/>
        </authorList>
    </citation>
    <scope>NUCLEOTIDE SEQUENCE [LARGE SCALE GENOMIC DNA]</scope>
    <source>
        <strain evidence="1 3">TUM18999</strain>
        <strain evidence="2 4">TUM20286</strain>
    </source>
</reference>
<evidence type="ECO:0008006" key="5">
    <source>
        <dbReference type="Google" id="ProtNLM"/>
    </source>
</evidence>
<evidence type="ECO:0000313" key="4">
    <source>
        <dbReference type="Proteomes" id="UP001054892"/>
    </source>
</evidence>
<keyword evidence="4" id="KW-1185">Reference proteome</keyword>
<sequence length="102" mass="11376">MTTPISLDNAMRLATEAFLPYGCKALAHEEDDSFSLTVTDLQGQRVLDIGHIRSTQYANPVRLAGVLEQARMDLVHQGRNLDPWAMPFIPDPDVLPETPPNY</sequence>
<dbReference type="Proteomes" id="UP001054892">
    <property type="component" value="Unassembled WGS sequence"/>
</dbReference>
<dbReference type="AlphaFoldDB" id="A0A6J4E0U2"/>
<evidence type="ECO:0000313" key="2">
    <source>
        <dbReference type="EMBL" id="GJN51416.1"/>
    </source>
</evidence>
<dbReference type="Proteomes" id="UP000509383">
    <property type="component" value="Chromosome"/>
</dbReference>
<dbReference type="EMBL" id="AP023189">
    <property type="protein sequence ID" value="BCG23372.1"/>
    <property type="molecule type" value="Genomic_DNA"/>
</dbReference>
<proteinExistence type="predicted"/>
<evidence type="ECO:0000313" key="1">
    <source>
        <dbReference type="EMBL" id="BCG23372.1"/>
    </source>
</evidence>
<organism evidence="1 3">
    <name type="scientific">Pseudomonas tohonis</name>
    <dbReference type="NCBI Taxonomy" id="2725477"/>
    <lineage>
        <taxon>Bacteria</taxon>
        <taxon>Pseudomonadati</taxon>
        <taxon>Pseudomonadota</taxon>
        <taxon>Gammaproteobacteria</taxon>
        <taxon>Pseudomonadales</taxon>
        <taxon>Pseudomonadaceae</taxon>
        <taxon>Pseudomonas</taxon>
    </lineage>
</organism>
<dbReference type="EMBL" id="BQKM01000002">
    <property type="protein sequence ID" value="GJN51416.1"/>
    <property type="molecule type" value="Genomic_DNA"/>
</dbReference>
<dbReference type="RefSeq" id="WP_173176459.1">
    <property type="nucleotide sequence ID" value="NZ_AP023189.1"/>
</dbReference>
<accession>A0A6J4E0U2</accession>
<name>A0A6J4E0U2_9PSED</name>
<evidence type="ECO:0000313" key="3">
    <source>
        <dbReference type="Proteomes" id="UP000509383"/>
    </source>
</evidence>
<protein>
    <recommendedName>
        <fullName evidence="5">DUF3509 domain-containing protein</fullName>
    </recommendedName>
</protein>